<sequence>MHGEDIKNSTLTSAGFFHDEVVGSPNSSGFVKRCEMVYKDGAVQVAFNNSIDLMNQTNVLINGYNVKLSLYQNTSEIIK</sequence>
<proteinExistence type="predicted"/>
<organism evidence="2">
    <name type="scientific">Caenorhabditis remanei</name>
    <name type="common">Caenorhabditis vulgaris</name>
    <dbReference type="NCBI Taxonomy" id="31234"/>
    <lineage>
        <taxon>Eukaryota</taxon>
        <taxon>Metazoa</taxon>
        <taxon>Ecdysozoa</taxon>
        <taxon>Nematoda</taxon>
        <taxon>Chromadorea</taxon>
        <taxon>Rhabditida</taxon>
        <taxon>Rhabditina</taxon>
        <taxon>Rhabditomorpha</taxon>
        <taxon>Rhabditoidea</taxon>
        <taxon>Rhabditidae</taxon>
        <taxon>Peloderinae</taxon>
        <taxon>Caenorhabditis</taxon>
    </lineage>
</organism>
<dbReference type="HOGENOM" id="CLU_2608300_0_0_1"/>
<keyword evidence="2" id="KW-1185">Reference proteome</keyword>
<dbReference type="OrthoDB" id="5870771at2759"/>
<dbReference type="AlphaFoldDB" id="E3MEN2"/>
<protein>
    <submittedName>
        <fullName evidence="1">Uncharacterized protein</fullName>
    </submittedName>
</protein>
<gene>
    <name evidence="1" type="ORF">CRE_21755</name>
</gene>
<dbReference type="STRING" id="31234.E3MEN2"/>
<dbReference type="InParanoid" id="E3MEN2"/>
<name>E3MEN2_CAERE</name>
<dbReference type="Proteomes" id="UP000008281">
    <property type="component" value="Unassembled WGS sequence"/>
</dbReference>
<accession>E3MEN2</accession>
<dbReference type="EMBL" id="DS268439">
    <property type="protein sequence ID" value="EFP00506.1"/>
    <property type="molecule type" value="Genomic_DNA"/>
</dbReference>
<reference evidence="1" key="1">
    <citation type="submission" date="2007-07" db="EMBL/GenBank/DDBJ databases">
        <title>PCAP assembly of the Caenorhabditis remanei genome.</title>
        <authorList>
            <consortium name="The Caenorhabditis remanei Sequencing Consortium"/>
            <person name="Wilson R.K."/>
        </authorList>
    </citation>
    <scope>NUCLEOTIDE SEQUENCE [LARGE SCALE GENOMIC DNA]</scope>
    <source>
        <strain evidence="1">PB4641</strain>
    </source>
</reference>
<evidence type="ECO:0000313" key="2">
    <source>
        <dbReference type="Proteomes" id="UP000008281"/>
    </source>
</evidence>
<evidence type="ECO:0000313" key="1">
    <source>
        <dbReference type="EMBL" id="EFP00506.1"/>
    </source>
</evidence>